<feature type="transmembrane region" description="Helical" evidence="18">
    <location>
        <begin position="52"/>
        <end position="73"/>
    </location>
</feature>
<comment type="subcellular location">
    <subcellularLocation>
        <location evidence="5">Cytoplasmic vesicle</location>
        <location evidence="5">Autophagosome</location>
    </subcellularLocation>
    <subcellularLocation>
        <location evidence="3">Cytoplasmic vesicle</location>
        <location evidence="3">Secretory vesicle</location>
        <location evidence="3">Synaptic vesicle</location>
    </subcellularLocation>
    <subcellularLocation>
        <location evidence="4">Early endosome</location>
    </subcellularLocation>
    <subcellularLocation>
        <location evidence="6">Golgi apparatus</location>
        <location evidence="6">trans-Golgi network</location>
    </subcellularLocation>
    <subcellularLocation>
        <location evidence="7">Late endosome</location>
    </subcellularLocation>
    <subcellularLocation>
        <location evidence="1">Membrane</location>
        <topology evidence="1">Multi-pass membrane protein</topology>
    </subcellularLocation>
    <subcellularLocation>
        <location evidence="2">Recycling endosome</location>
    </subcellularLocation>
</comment>
<dbReference type="GO" id="GO:0005769">
    <property type="term" value="C:early endosome"/>
    <property type="evidence" value="ECO:0007669"/>
    <property type="project" value="UniProtKB-SubCell"/>
</dbReference>
<dbReference type="Pfam" id="PF05915">
    <property type="entry name" value="TMEM_230_134"/>
    <property type="match status" value="1"/>
</dbReference>
<dbReference type="InterPro" id="IPR044234">
    <property type="entry name" value="TMEM230"/>
</dbReference>
<evidence type="ECO:0000256" key="1">
    <source>
        <dbReference type="ARBA" id="ARBA00004141"/>
    </source>
</evidence>
<dbReference type="GO" id="GO:0005770">
    <property type="term" value="C:late endosome"/>
    <property type="evidence" value="ECO:0007669"/>
    <property type="project" value="UniProtKB-SubCell"/>
</dbReference>
<keyword evidence="9 18" id="KW-0812">Transmembrane</keyword>
<evidence type="ECO:0000256" key="8">
    <source>
        <dbReference type="ARBA" id="ARBA00007743"/>
    </source>
</evidence>
<dbReference type="AlphaFoldDB" id="A0A7S3H8Q2"/>
<keyword evidence="13" id="KW-0333">Golgi apparatus</keyword>
<dbReference type="PANTHER" id="PTHR15664:SF6">
    <property type="entry name" value="TRANSMEMBRANE PROTEIN 230"/>
    <property type="match status" value="1"/>
</dbReference>
<organism evidence="19">
    <name type="scientific">Spumella elongata</name>
    <dbReference type="NCBI Taxonomy" id="89044"/>
    <lineage>
        <taxon>Eukaryota</taxon>
        <taxon>Sar</taxon>
        <taxon>Stramenopiles</taxon>
        <taxon>Ochrophyta</taxon>
        <taxon>Chrysophyceae</taxon>
        <taxon>Chromulinales</taxon>
        <taxon>Chromulinaceae</taxon>
        <taxon>Spumella</taxon>
    </lineage>
</organism>
<dbReference type="GO" id="GO:0005776">
    <property type="term" value="C:autophagosome"/>
    <property type="evidence" value="ECO:0007669"/>
    <property type="project" value="UniProtKB-SubCell"/>
</dbReference>
<evidence type="ECO:0000256" key="6">
    <source>
        <dbReference type="ARBA" id="ARBA00004601"/>
    </source>
</evidence>
<dbReference type="InterPro" id="IPR008590">
    <property type="entry name" value="TMEM_230/134"/>
</dbReference>
<evidence type="ECO:0000256" key="12">
    <source>
        <dbReference type="ARBA" id="ARBA00023018"/>
    </source>
</evidence>
<keyword evidence="11 18" id="KW-1133">Transmembrane helix</keyword>
<evidence type="ECO:0000256" key="14">
    <source>
        <dbReference type="ARBA" id="ARBA00023136"/>
    </source>
</evidence>
<protein>
    <recommendedName>
        <fullName evidence="17">Transmembrane protein 230</fullName>
    </recommendedName>
</protein>
<keyword evidence="10" id="KW-0967">Endosome</keyword>
<evidence type="ECO:0000256" key="10">
    <source>
        <dbReference type="ARBA" id="ARBA00022753"/>
    </source>
</evidence>
<evidence type="ECO:0000256" key="7">
    <source>
        <dbReference type="ARBA" id="ARBA00004603"/>
    </source>
</evidence>
<evidence type="ECO:0000256" key="4">
    <source>
        <dbReference type="ARBA" id="ARBA00004412"/>
    </source>
</evidence>
<evidence type="ECO:0000256" key="5">
    <source>
        <dbReference type="ARBA" id="ARBA00004419"/>
    </source>
</evidence>
<keyword evidence="15" id="KW-0968">Cytoplasmic vesicle</keyword>
<dbReference type="EMBL" id="HBIC01033675">
    <property type="protein sequence ID" value="CAE0288307.1"/>
    <property type="molecule type" value="Transcribed_RNA"/>
</dbReference>
<dbReference type="GO" id="GO:0005794">
    <property type="term" value="C:Golgi apparatus"/>
    <property type="evidence" value="ECO:0007669"/>
    <property type="project" value="UniProtKB-SubCell"/>
</dbReference>
<dbReference type="PANTHER" id="PTHR15664">
    <property type="entry name" value="C20ORF30 PROTEIN"/>
    <property type="match status" value="1"/>
</dbReference>
<evidence type="ECO:0000256" key="9">
    <source>
        <dbReference type="ARBA" id="ARBA00022692"/>
    </source>
</evidence>
<evidence type="ECO:0000256" key="3">
    <source>
        <dbReference type="ARBA" id="ARBA00004234"/>
    </source>
</evidence>
<evidence type="ECO:0000256" key="15">
    <source>
        <dbReference type="ARBA" id="ARBA00023329"/>
    </source>
</evidence>
<keyword evidence="12" id="KW-0770">Synapse</keyword>
<evidence type="ECO:0000256" key="11">
    <source>
        <dbReference type="ARBA" id="ARBA00022989"/>
    </source>
</evidence>
<name>A0A7S3H8Q2_9STRA</name>
<evidence type="ECO:0000256" key="18">
    <source>
        <dbReference type="SAM" id="Phobius"/>
    </source>
</evidence>
<sequence>MRVRSLFTPVMSSRKKFGDMEGMQIGSSDTDFLTPRQRAPKIVRYPPPKTTIVAFLFFFGGLFFLAFGLSVLLAHIWKHGQDRGIAMIVLGGLMFIPGSYAVTIIVGTWYGWRGYDYSQLPSYDE</sequence>
<comment type="function">
    <text evidence="16">Involved in trafficking and recycling of synaptic vesicles.</text>
</comment>
<dbReference type="GO" id="GO:0016020">
    <property type="term" value="C:membrane"/>
    <property type="evidence" value="ECO:0007669"/>
    <property type="project" value="UniProtKB-SubCell"/>
</dbReference>
<evidence type="ECO:0000256" key="2">
    <source>
        <dbReference type="ARBA" id="ARBA00004172"/>
    </source>
</evidence>
<feature type="transmembrane region" description="Helical" evidence="18">
    <location>
        <begin position="85"/>
        <end position="112"/>
    </location>
</feature>
<keyword evidence="14 18" id="KW-0472">Membrane</keyword>
<reference evidence="19" key="1">
    <citation type="submission" date="2021-01" db="EMBL/GenBank/DDBJ databases">
        <authorList>
            <person name="Corre E."/>
            <person name="Pelletier E."/>
            <person name="Niang G."/>
            <person name="Scheremetjew M."/>
            <person name="Finn R."/>
            <person name="Kale V."/>
            <person name="Holt S."/>
            <person name="Cochrane G."/>
            <person name="Meng A."/>
            <person name="Brown T."/>
            <person name="Cohen L."/>
        </authorList>
    </citation>
    <scope>NUCLEOTIDE SEQUENCE</scope>
    <source>
        <strain evidence="19">CCAP 955/1</strain>
    </source>
</reference>
<evidence type="ECO:0000313" key="19">
    <source>
        <dbReference type="EMBL" id="CAE0288307.1"/>
    </source>
</evidence>
<evidence type="ECO:0000256" key="13">
    <source>
        <dbReference type="ARBA" id="ARBA00023034"/>
    </source>
</evidence>
<comment type="similarity">
    <text evidence="8">Belongs to the TMEM134/TMEM230 family.</text>
</comment>
<gene>
    <name evidence="19" type="ORF">SELO1098_LOCUS17150</name>
</gene>
<dbReference type="GO" id="GO:0055037">
    <property type="term" value="C:recycling endosome"/>
    <property type="evidence" value="ECO:0007669"/>
    <property type="project" value="UniProtKB-SubCell"/>
</dbReference>
<evidence type="ECO:0000256" key="17">
    <source>
        <dbReference type="ARBA" id="ARBA00024088"/>
    </source>
</evidence>
<accession>A0A7S3H8Q2</accession>
<evidence type="ECO:0000256" key="16">
    <source>
        <dbReference type="ARBA" id="ARBA00024003"/>
    </source>
</evidence>
<proteinExistence type="inferred from homology"/>